<dbReference type="SUPFAM" id="SSF140566">
    <property type="entry name" value="FlgN-like"/>
    <property type="match status" value="1"/>
</dbReference>
<protein>
    <recommendedName>
        <fullName evidence="3">FlgN family protein</fullName>
    </recommendedName>
</protein>
<dbReference type="AlphaFoldDB" id="A0A0F9LIX4"/>
<sequence>MSMNAVQHLSSILQSELSASNTLAELLSEERNALKSSEVIRVNELTKLKQPHLLKLEQLAKQREQILNSSGFVPGKAGLDAFIANQESADAIKLQNIVAMLREAAKKCRDLNQINGGIINVNRQYLVRALSILRGRDPETSGYGPGGEYTSQVVRQPLLGRV</sequence>
<dbReference type="InterPro" id="IPR036679">
    <property type="entry name" value="FlgN-like_sf"/>
</dbReference>
<organism evidence="2">
    <name type="scientific">marine sediment metagenome</name>
    <dbReference type="NCBI Taxonomy" id="412755"/>
    <lineage>
        <taxon>unclassified sequences</taxon>
        <taxon>metagenomes</taxon>
        <taxon>ecological metagenomes</taxon>
    </lineage>
</organism>
<keyword evidence="1" id="KW-1005">Bacterial flagellum biogenesis</keyword>
<dbReference type="EMBL" id="LAZR01006273">
    <property type="protein sequence ID" value="KKM93368.1"/>
    <property type="molecule type" value="Genomic_DNA"/>
</dbReference>
<evidence type="ECO:0008006" key="3">
    <source>
        <dbReference type="Google" id="ProtNLM"/>
    </source>
</evidence>
<dbReference type="GO" id="GO:0044780">
    <property type="term" value="P:bacterial-type flagellum assembly"/>
    <property type="evidence" value="ECO:0007669"/>
    <property type="project" value="InterPro"/>
</dbReference>
<dbReference type="InterPro" id="IPR007809">
    <property type="entry name" value="FlgN-like"/>
</dbReference>
<dbReference type="Pfam" id="PF05130">
    <property type="entry name" value="FlgN"/>
    <property type="match status" value="1"/>
</dbReference>
<accession>A0A0F9LIX4</accession>
<reference evidence="2" key="1">
    <citation type="journal article" date="2015" name="Nature">
        <title>Complex archaea that bridge the gap between prokaryotes and eukaryotes.</title>
        <authorList>
            <person name="Spang A."/>
            <person name="Saw J.H."/>
            <person name="Jorgensen S.L."/>
            <person name="Zaremba-Niedzwiedzka K."/>
            <person name="Martijn J."/>
            <person name="Lind A.E."/>
            <person name="van Eijk R."/>
            <person name="Schleper C."/>
            <person name="Guy L."/>
            <person name="Ettema T.J."/>
        </authorList>
    </citation>
    <scope>NUCLEOTIDE SEQUENCE</scope>
</reference>
<gene>
    <name evidence="2" type="ORF">LCGC14_1209090</name>
</gene>
<dbReference type="Gene3D" id="1.20.58.300">
    <property type="entry name" value="FlgN-like"/>
    <property type="match status" value="1"/>
</dbReference>
<name>A0A0F9LIX4_9ZZZZ</name>
<comment type="caution">
    <text evidence="2">The sequence shown here is derived from an EMBL/GenBank/DDBJ whole genome shotgun (WGS) entry which is preliminary data.</text>
</comment>
<proteinExistence type="predicted"/>
<evidence type="ECO:0000256" key="1">
    <source>
        <dbReference type="ARBA" id="ARBA00022795"/>
    </source>
</evidence>
<evidence type="ECO:0000313" key="2">
    <source>
        <dbReference type="EMBL" id="KKM93368.1"/>
    </source>
</evidence>